<proteinExistence type="predicted"/>
<protein>
    <recommendedName>
        <fullName evidence="3">Thymidylate kinase</fullName>
    </recommendedName>
</protein>
<evidence type="ECO:0000313" key="1">
    <source>
        <dbReference type="EMBL" id="KHE94021.1"/>
    </source>
</evidence>
<dbReference type="Proteomes" id="UP000030652">
    <property type="component" value="Unassembled WGS sequence"/>
</dbReference>
<dbReference type="EMBL" id="JRYO01000021">
    <property type="protein sequence ID" value="KHE94021.1"/>
    <property type="molecule type" value="Genomic_DNA"/>
</dbReference>
<evidence type="ECO:0008006" key="3">
    <source>
        <dbReference type="Google" id="ProtNLM"/>
    </source>
</evidence>
<comment type="caution">
    <text evidence="1">The sequence shown here is derived from an EMBL/GenBank/DDBJ whole genome shotgun (WGS) entry which is preliminary data.</text>
</comment>
<name>A0A0B0EQ81_9BACT</name>
<dbReference type="AlphaFoldDB" id="A0A0B0EQ81"/>
<evidence type="ECO:0000313" key="2">
    <source>
        <dbReference type="Proteomes" id="UP000030652"/>
    </source>
</evidence>
<dbReference type="SUPFAM" id="SSF52540">
    <property type="entry name" value="P-loop containing nucleoside triphosphate hydrolases"/>
    <property type="match status" value="1"/>
</dbReference>
<dbReference type="InterPro" id="IPR027417">
    <property type="entry name" value="P-loop_NTPase"/>
</dbReference>
<sequence>MIIEFVGCSGAGKTTLYKAVYALLMQATYPVRTPLDIVLGKSIAARIHSESFQNVILDIVALPFFILHIHKDFSFFLFCLKTIKTNVSSWSQRMLLLRSVGRKLGLYEFLSKERFGKKMILVDEGTLHIAHIIFANGDNISNPPNIKKFSSSVPMPNLAVNVCAPMPILLRRTLERLEKPIRGATDEALNHFIYRANEMFSSLFKIGCLTDKIITVKNSEHSEVLIESLVNKITSHVISTFNADKGII</sequence>
<organism evidence="1 2">
    <name type="scientific">Candidatus Scalindua brodae</name>
    <dbReference type="NCBI Taxonomy" id="237368"/>
    <lineage>
        <taxon>Bacteria</taxon>
        <taxon>Pseudomonadati</taxon>
        <taxon>Planctomycetota</taxon>
        <taxon>Candidatus Brocadiia</taxon>
        <taxon>Candidatus Brocadiales</taxon>
        <taxon>Candidatus Scalinduaceae</taxon>
        <taxon>Candidatus Scalindua</taxon>
    </lineage>
</organism>
<accession>A0A0B0EQ81</accession>
<gene>
    <name evidence="1" type="ORF">SCABRO_00220</name>
</gene>
<reference evidence="1 2" key="1">
    <citation type="submission" date="2014-10" db="EMBL/GenBank/DDBJ databases">
        <title>Draft genome of anammox bacterium scalindua brodae, obtained using differential coverage binning of sequence data from two enrichment reactors.</title>
        <authorList>
            <person name="Speth D.R."/>
            <person name="Russ L."/>
            <person name="Kartal B."/>
            <person name="Op den Camp H.J."/>
            <person name="Dutilh B.E."/>
            <person name="Jetten M.S."/>
        </authorList>
    </citation>
    <scope>NUCLEOTIDE SEQUENCE [LARGE SCALE GENOMIC DNA]</scope>
    <source>
        <strain evidence="1">RU1</strain>
    </source>
</reference>
<dbReference type="Gene3D" id="3.40.50.300">
    <property type="entry name" value="P-loop containing nucleotide triphosphate hydrolases"/>
    <property type="match status" value="1"/>
</dbReference>